<evidence type="ECO:0008006" key="4">
    <source>
        <dbReference type="Google" id="ProtNLM"/>
    </source>
</evidence>
<gene>
    <name evidence="2" type="ORF">EOD73_07255</name>
</gene>
<reference evidence="2 3" key="1">
    <citation type="submission" date="2019-01" db="EMBL/GenBank/DDBJ databases">
        <authorList>
            <person name="Chen W.-M."/>
        </authorList>
    </citation>
    <scope>NUCLEOTIDE SEQUENCE [LARGE SCALE GENOMIC DNA]</scope>
    <source>
        <strain evidence="2 3">CCP-18</strain>
    </source>
</reference>
<organism evidence="2 3">
    <name type="scientific">Inhella crocodyli</name>
    <dbReference type="NCBI Taxonomy" id="2499851"/>
    <lineage>
        <taxon>Bacteria</taxon>
        <taxon>Pseudomonadati</taxon>
        <taxon>Pseudomonadota</taxon>
        <taxon>Betaproteobacteria</taxon>
        <taxon>Burkholderiales</taxon>
        <taxon>Sphaerotilaceae</taxon>
        <taxon>Inhella</taxon>
    </lineage>
</organism>
<feature type="chain" id="PRO_5019106454" description="MipA/OmpV family protein" evidence="1">
    <location>
        <begin position="19"/>
        <end position="510"/>
    </location>
</feature>
<dbReference type="AlphaFoldDB" id="A0A437LTQ8"/>
<feature type="signal peptide" evidence="1">
    <location>
        <begin position="1"/>
        <end position="18"/>
    </location>
</feature>
<dbReference type="RefSeq" id="WP_127682211.1">
    <property type="nucleotide sequence ID" value="NZ_SACM01000001.1"/>
</dbReference>
<name>A0A437LTQ8_9BURK</name>
<comment type="caution">
    <text evidence="2">The sequence shown here is derived from an EMBL/GenBank/DDBJ whole genome shotgun (WGS) entry which is preliminary data.</text>
</comment>
<dbReference type="OrthoDB" id="8885130at2"/>
<proteinExistence type="predicted"/>
<accession>A0A437LTQ8</accession>
<sequence>MKPFLLLASCALVASAWADDNPVPPVAPQDARPATAELSVQPLRMPNGDSAGLLAGSWLVAVDDQWGFGPTVLATAKGNYGGVFVFGVTGQRRWRLGDNTHLAANLTVGAGGGLSSPSLRFGGGLMLRPELQVRHEFGDWYLGAGVAHIRFPSGNVRDTRVTLTVGRMDDFRAFAPRDVGRAGRTYARGGVGFDEIALNGGFYAPRGDTRDRSGRPLTARLGRAGADARQYTAPDTWWGLEAAGAAKGGIDGYMEVLVNAGTDWALFHPRLRLGVQAGLGLGGGGGVDTGSGRLLRAGPTLRWITPWGPSLRLDANRTHATNGHFSVNETRLSLVLPLEGRRGVDARGQDLEEGTVRVQTLAGGVQHHGRVRFKDGSREGITQATLSLTRELGPTWYGTAQGNAAAGGKAGAYAVGLFGMGAQSAARTHGTWRWRTGVEGLVGAAGGGGVVVGGGAVGQLEAWLQLEGTGDLERLRVRLGAGQWGTLRGSGQRSPFVGLSVGYAYGVLGS</sequence>
<dbReference type="Proteomes" id="UP000288587">
    <property type="component" value="Unassembled WGS sequence"/>
</dbReference>
<keyword evidence="1" id="KW-0732">Signal</keyword>
<evidence type="ECO:0000256" key="1">
    <source>
        <dbReference type="SAM" id="SignalP"/>
    </source>
</evidence>
<keyword evidence="3" id="KW-1185">Reference proteome</keyword>
<protein>
    <recommendedName>
        <fullName evidence="4">MipA/OmpV family protein</fullName>
    </recommendedName>
</protein>
<dbReference type="EMBL" id="SACM01000001">
    <property type="protein sequence ID" value="RVT88757.1"/>
    <property type="molecule type" value="Genomic_DNA"/>
</dbReference>
<evidence type="ECO:0000313" key="2">
    <source>
        <dbReference type="EMBL" id="RVT88757.1"/>
    </source>
</evidence>
<evidence type="ECO:0000313" key="3">
    <source>
        <dbReference type="Proteomes" id="UP000288587"/>
    </source>
</evidence>